<name>A0A0F9L778_9ZZZZ</name>
<comment type="caution">
    <text evidence="1">The sequence shown here is derived from an EMBL/GenBank/DDBJ whole genome shotgun (WGS) entry which is preliminary data.</text>
</comment>
<reference evidence="1" key="1">
    <citation type="journal article" date="2015" name="Nature">
        <title>Complex archaea that bridge the gap between prokaryotes and eukaryotes.</title>
        <authorList>
            <person name="Spang A."/>
            <person name="Saw J.H."/>
            <person name="Jorgensen S.L."/>
            <person name="Zaremba-Niedzwiedzka K."/>
            <person name="Martijn J."/>
            <person name="Lind A.E."/>
            <person name="van Eijk R."/>
            <person name="Schleper C."/>
            <person name="Guy L."/>
            <person name="Ettema T.J."/>
        </authorList>
    </citation>
    <scope>NUCLEOTIDE SEQUENCE</scope>
</reference>
<dbReference type="EMBL" id="LAZR01013122">
    <property type="protein sequence ID" value="KKM23445.1"/>
    <property type="molecule type" value="Genomic_DNA"/>
</dbReference>
<organism evidence="1">
    <name type="scientific">marine sediment metagenome</name>
    <dbReference type="NCBI Taxonomy" id="412755"/>
    <lineage>
        <taxon>unclassified sequences</taxon>
        <taxon>metagenomes</taxon>
        <taxon>ecological metagenomes</taxon>
    </lineage>
</organism>
<protein>
    <submittedName>
        <fullName evidence="1">Uncharacterized protein</fullName>
    </submittedName>
</protein>
<dbReference type="AlphaFoldDB" id="A0A0F9L778"/>
<sequence length="82" mass="8546">MKVAFSLASVMGDPRLSISTSPFAPGQTIIKRASFPKGQVPAHLKGYLIKKGECSGRTGVVVGPRGNPIPSTAACVKEKHGK</sequence>
<proteinExistence type="predicted"/>
<gene>
    <name evidence="1" type="ORF">LCGC14_1615120</name>
</gene>
<evidence type="ECO:0000313" key="1">
    <source>
        <dbReference type="EMBL" id="KKM23445.1"/>
    </source>
</evidence>
<accession>A0A0F9L778</accession>